<dbReference type="SMART" id="SM00848">
    <property type="entry name" value="Inhibitor_I29"/>
    <property type="match status" value="1"/>
</dbReference>
<dbReference type="EMBL" id="UYJE01002627">
    <property type="protein sequence ID" value="VDI12430.1"/>
    <property type="molecule type" value="Genomic_DNA"/>
</dbReference>
<keyword evidence="4" id="KW-0788">Thiol protease</keyword>
<dbReference type="Pfam" id="PF08246">
    <property type="entry name" value="Inhibitor_I29"/>
    <property type="match status" value="1"/>
</dbReference>
<dbReference type="SUPFAM" id="SSF54001">
    <property type="entry name" value="Cysteine proteinases"/>
    <property type="match status" value="1"/>
</dbReference>
<dbReference type="Pfam" id="PF00112">
    <property type="entry name" value="Peptidase_C1"/>
    <property type="match status" value="1"/>
</dbReference>
<dbReference type="SMART" id="SM00645">
    <property type="entry name" value="Pept_C1"/>
    <property type="match status" value="1"/>
</dbReference>
<keyword evidence="6" id="KW-1015">Disulfide bond</keyword>
<evidence type="ECO:0000256" key="4">
    <source>
        <dbReference type="ARBA" id="ARBA00022807"/>
    </source>
</evidence>
<dbReference type="FunFam" id="3.90.70.10:FF:000006">
    <property type="entry name" value="Cathepsin S"/>
    <property type="match status" value="1"/>
</dbReference>
<gene>
    <name evidence="10" type="ORF">MGAL_10B037255</name>
</gene>
<dbReference type="InterPro" id="IPR000668">
    <property type="entry name" value="Peptidase_C1A_C"/>
</dbReference>
<dbReference type="Gene3D" id="3.90.70.10">
    <property type="entry name" value="Cysteine proteinases"/>
    <property type="match status" value="1"/>
</dbReference>
<dbReference type="InterPro" id="IPR025660">
    <property type="entry name" value="Pept_his_AS"/>
</dbReference>
<comment type="caution">
    <text evidence="10">The sequence shown here is derived from an EMBL/GenBank/DDBJ whole genome shotgun (WGS) entry which is preliminary data.</text>
</comment>
<keyword evidence="11" id="KW-1185">Reference proteome</keyword>
<dbReference type="PROSITE" id="PS00139">
    <property type="entry name" value="THIOL_PROTEASE_CYS"/>
    <property type="match status" value="1"/>
</dbReference>
<evidence type="ECO:0000259" key="8">
    <source>
        <dbReference type="SMART" id="SM00645"/>
    </source>
</evidence>
<feature type="domain" description="Peptidase C1A papain C-terminal" evidence="8">
    <location>
        <begin position="119"/>
        <end position="337"/>
    </location>
</feature>
<dbReference type="PRINTS" id="PR00705">
    <property type="entry name" value="PAPAIN"/>
</dbReference>
<dbReference type="Proteomes" id="UP000596742">
    <property type="component" value="Unassembled WGS sequence"/>
</dbReference>
<protein>
    <submittedName>
        <fullName evidence="10">Cathepsin L</fullName>
        <ecNumber evidence="10">3.4.22.15</ecNumber>
    </submittedName>
</protein>
<evidence type="ECO:0000313" key="11">
    <source>
        <dbReference type="Proteomes" id="UP000596742"/>
    </source>
</evidence>
<reference evidence="10" key="1">
    <citation type="submission" date="2018-11" db="EMBL/GenBank/DDBJ databases">
        <authorList>
            <person name="Alioto T."/>
            <person name="Alioto T."/>
        </authorList>
    </citation>
    <scope>NUCLEOTIDE SEQUENCE</scope>
</reference>
<feature type="domain" description="Cathepsin propeptide inhibitor" evidence="9">
    <location>
        <begin position="27"/>
        <end position="91"/>
    </location>
</feature>
<organism evidence="10 11">
    <name type="scientific">Mytilus galloprovincialis</name>
    <name type="common">Mediterranean mussel</name>
    <dbReference type="NCBI Taxonomy" id="29158"/>
    <lineage>
        <taxon>Eukaryota</taxon>
        <taxon>Metazoa</taxon>
        <taxon>Spiralia</taxon>
        <taxon>Lophotrochozoa</taxon>
        <taxon>Mollusca</taxon>
        <taxon>Bivalvia</taxon>
        <taxon>Autobranchia</taxon>
        <taxon>Pteriomorphia</taxon>
        <taxon>Mytilida</taxon>
        <taxon>Mytiloidea</taxon>
        <taxon>Mytilidae</taxon>
        <taxon>Mytilinae</taxon>
        <taxon>Mytilus</taxon>
    </lineage>
</organism>
<dbReference type="GO" id="GO:0006508">
    <property type="term" value="P:proteolysis"/>
    <property type="evidence" value="ECO:0007669"/>
    <property type="project" value="UniProtKB-KW"/>
</dbReference>
<name>A0A8B6D224_MYTGA</name>
<feature type="chain" id="PRO_5033027567" evidence="7">
    <location>
        <begin position="17"/>
        <end position="338"/>
    </location>
</feature>
<dbReference type="PANTHER" id="PTHR12411">
    <property type="entry name" value="CYSTEINE PROTEASE FAMILY C1-RELATED"/>
    <property type="match status" value="1"/>
</dbReference>
<keyword evidence="3 10" id="KW-0378">Hydrolase</keyword>
<dbReference type="InterPro" id="IPR025661">
    <property type="entry name" value="Pept_asp_AS"/>
</dbReference>
<evidence type="ECO:0000256" key="2">
    <source>
        <dbReference type="ARBA" id="ARBA00022670"/>
    </source>
</evidence>
<dbReference type="OrthoDB" id="10253408at2759"/>
<evidence type="ECO:0000256" key="6">
    <source>
        <dbReference type="ARBA" id="ARBA00023157"/>
    </source>
</evidence>
<dbReference type="AlphaFoldDB" id="A0A8B6D224"/>
<evidence type="ECO:0000256" key="5">
    <source>
        <dbReference type="ARBA" id="ARBA00023145"/>
    </source>
</evidence>
<keyword evidence="2" id="KW-0645">Protease</keyword>
<dbReference type="EC" id="3.4.22.15" evidence="10"/>
<evidence type="ECO:0000256" key="3">
    <source>
        <dbReference type="ARBA" id="ARBA00022801"/>
    </source>
</evidence>
<evidence type="ECO:0000256" key="1">
    <source>
        <dbReference type="ARBA" id="ARBA00008455"/>
    </source>
</evidence>
<comment type="similarity">
    <text evidence="1">Belongs to the peptidase C1 family.</text>
</comment>
<evidence type="ECO:0000313" key="10">
    <source>
        <dbReference type="EMBL" id="VDI12430.1"/>
    </source>
</evidence>
<dbReference type="InterPro" id="IPR013201">
    <property type="entry name" value="Prot_inhib_I29"/>
</dbReference>
<keyword evidence="7" id="KW-0732">Signal</keyword>
<dbReference type="InterPro" id="IPR039417">
    <property type="entry name" value="Peptidase_C1A_papain-like"/>
</dbReference>
<dbReference type="InterPro" id="IPR038765">
    <property type="entry name" value="Papain-like_cys_pep_sf"/>
</dbReference>
<evidence type="ECO:0000259" key="9">
    <source>
        <dbReference type="SMART" id="SM00848"/>
    </source>
</evidence>
<feature type="signal peptide" evidence="7">
    <location>
        <begin position="1"/>
        <end position="16"/>
    </location>
</feature>
<dbReference type="CDD" id="cd02248">
    <property type="entry name" value="Peptidase_C1A"/>
    <property type="match status" value="1"/>
</dbReference>
<dbReference type="PROSITE" id="PS00640">
    <property type="entry name" value="THIOL_PROTEASE_ASN"/>
    <property type="match status" value="1"/>
</dbReference>
<keyword evidence="5" id="KW-0865">Zymogen</keyword>
<dbReference type="PROSITE" id="PS00639">
    <property type="entry name" value="THIOL_PROTEASE_HIS"/>
    <property type="match status" value="1"/>
</dbReference>
<evidence type="ECO:0000256" key="7">
    <source>
        <dbReference type="SAM" id="SignalP"/>
    </source>
</evidence>
<accession>A0A8B6D224</accession>
<dbReference type="InterPro" id="IPR013128">
    <property type="entry name" value="Peptidase_C1A"/>
</dbReference>
<proteinExistence type="inferred from homology"/>
<dbReference type="GO" id="GO:0004197">
    <property type="term" value="F:cysteine-type endopeptidase activity"/>
    <property type="evidence" value="ECO:0007669"/>
    <property type="project" value="UniProtKB-EC"/>
</dbReference>
<sequence length="338" mass="37693">MMKLLVLVLCVGVALSKPLNQELDQEWELYKNTYNKNYDVHEHILSHGVVARLIWEDNVAHIQQHNLAADRGEHTYWLGTNEYADMATDEFISIMNGYKMSVNRTAGSTFLAPSNIGDLPDTVDWREKGYVTPIKNQGQCGSCWSFSATGSLEGQNFKKTGKLISLSEQNLMDCSTAEGDHGCKGGLMDNAFRYIEKNKGIDTEMSYPYEAKNYLNGMCRFKRSDVGATDTGFTDVRRGSEEELQQAVATVGPISVAIDAGHKSFQLYKTGVYSEPMCSSTRLDHGVLAVGYGTNMGQDYWLVKNSWGTKWGMEGYVMMSRNKKNQCGVATQASYPHV</sequence>
<dbReference type="InterPro" id="IPR000169">
    <property type="entry name" value="Pept_cys_AS"/>
</dbReference>